<reference evidence="2" key="1">
    <citation type="journal article" date="2012" name="Science">
        <title>The Paleozoic origin of enzymatic lignin decomposition reconstructed from 31 fungal genomes.</title>
        <authorList>
            <person name="Floudas D."/>
            <person name="Binder M."/>
            <person name="Riley R."/>
            <person name="Barry K."/>
            <person name="Blanchette R.A."/>
            <person name="Henrissat B."/>
            <person name="Martinez A.T."/>
            <person name="Otillar R."/>
            <person name="Spatafora J.W."/>
            <person name="Yadav J.S."/>
            <person name="Aerts A."/>
            <person name="Benoit I."/>
            <person name="Boyd A."/>
            <person name="Carlson A."/>
            <person name="Copeland A."/>
            <person name="Coutinho P.M."/>
            <person name="de Vries R.P."/>
            <person name="Ferreira P."/>
            <person name="Findley K."/>
            <person name="Foster B."/>
            <person name="Gaskell J."/>
            <person name="Glotzer D."/>
            <person name="Gorecki P."/>
            <person name="Heitman J."/>
            <person name="Hesse C."/>
            <person name="Hori C."/>
            <person name="Igarashi K."/>
            <person name="Jurgens J.A."/>
            <person name="Kallen N."/>
            <person name="Kersten P."/>
            <person name="Kohler A."/>
            <person name="Kuees U."/>
            <person name="Kumar T.K.A."/>
            <person name="Kuo A."/>
            <person name="LaButti K."/>
            <person name="Larrondo L.F."/>
            <person name="Lindquist E."/>
            <person name="Ling A."/>
            <person name="Lombard V."/>
            <person name="Lucas S."/>
            <person name="Lundell T."/>
            <person name="Martin R."/>
            <person name="McLaughlin D.J."/>
            <person name="Morgenstern I."/>
            <person name="Morin E."/>
            <person name="Murat C."/>
            <person name="Nagy L.G."/>
            <person name="Nolan M."/>
            <person name="Ohm R.A."/>
            <person name="Patyshakuliyeva A."/>
            <person name="Rokas A."/>
            <person name="Ruiz-Duenas F.J."/>
            <person name="Sabat G."/>
            <person name="Salamov A."/>
            <person name="Samejima M."/>
            <person name="Schmutz J."/>
            <person name="Slot J.C."/>
            <person name="St John F."/>
            <person name="Stenlid J."/>
            <person name="Sun H."/>
            <person name="Sun S."/>
            <person name="Syed K."/>
            <person name="Tsang A."/>
            <person name="Wiebenga A."/>
            <person name="Young D."/>
            <person name="Pisabarro A."/>
            <person name="Eastwood D.C."/>
            <person name="Martin F."/>
            <person name="Cullen D."/>
            <person name="Grigoriev I.V."/>
            <person name="Hibbett D.S."/>
        </authorList>
    </citation>
    <scope>NUCLEOTIDE SEQUENCE [LARGE SCALE GENOMIC DNA]</scope>
    <source>
        <strain evidence="2">RWD-64-598 SS2</strain>
    </source>
</reference>
<sequence length="527" mass="58575">MSAPLAAFLPDDVLILIFKACSPFDPVTLPHLTHRECGPPLWVPVTQISYGQLDCKRCSRWGKEMLNRSGDDTALYVYSRVRTGSPGWNTLIKNMGRTREMVHEEGMVSDLQSIMATVTSAPILESLFLSFSRDSQEVLTLPFGPQHIPRLKRLSLGIPLQFNWYSVSPFTQLAVLKIGGSIEDPDAEFPRFLAALSCMQALEKLSLKISVPHGKQKWTQNQGLGATLPKLNHLSLLANYTSCISLLPRILFNRKRATLLLTVEDDSSRPQGNPISTFAQQLLAENVEAGQSPQDSWKQSLAECTARNHSRFAIEASAGSARVTFYFQLFPRPDAEPCFELNYNVFGAVTRDILAHYADALPIASVQTVCIRSFVAWSRQLPNPFDLATSATTLQLTKTNAEDSTAIFSGLHPQDGRLPLPNLHKVVIEGTKYSVPRISRFFDDVIMPDVVVECPRLSELKDCILARRPHGCRLKRVVCARTCDSEAGHADDLRALGIEVDLLPNLHLTSRPRPVFVSQCVPLQYLA</sequence>
<name>A0A5M3M7L1_CONPW</name>
<dbReference type="AlphaFoldDB" id="A0A5M3M7L1"/>
<organism evidence="1 2">
    <name type="scientific">Coniophora puteana (strain RWD-64-598)</name>
    <name type="common">Brown rot fungus</name>
    <dbReference type="NCBI Taxonomy" id="741705"/>
    <lineage>
        <taxon>Eukaryota</taxon>
        <taxon>Fungi</taxon>
        <taxon>Dikarya</taxon>
        <taxon>Basidiomycota</taxon>
        <taxon>Agaricomycotina</taxon>
        <taxon>Agaricomycetes</taxon>
        <taxon>Agaricomycetidae</taxon>
        <taxon>Boletales</taxon>
        <taxon>Coniophorineae</taxon>
        <taxon>Coniophoraceae</taxon>
        <taxon>Coniophora</taxon>
    </lineage>
</organism>
<accession>A0A5M3M7L1</accession>
<evidence type="ECO:0000313" key="1">
    <source>
        <dbReference type="EMBL" id="EIW75023.1"/>
    </source>
</evidence>
<evidence type="ECO:0000313" key="2">
    <source>
        <dbReference type="Proteomes" id="UP000053558"/>
    </source>
</evidence>
<keyword evidence="2" id="KW-1185">Reference proteome</keyword>
<proteinExistence type="predicted"/>
<dbReference type="EMBL" id="JH711590">
    <property type="protein sequence ID" value="EIW75023.1"/>
    <property type="molecule type" value="Genomic_DNA"/>
</dbReference>
<dbReference type="Proteomes" id="UP000053558">
    <property type="component" value="Unassembled WGS sequence"/>
</dbReference>
<evidence type="ECO:0008006" key="3">
    <source>
        <dbReference type="Google" id="ProtNLM"/>
    </source>
</evidence>
<gene>
    <name evidence="1" type="ORF">CONPUDRAFT_147557</name>
</gene>
<dbReference type="KEGG" id="cput:CONPUDRAFT_147557"/>
<protein>
    <recommendedName>
        <fullName evidence="3">F-box domain-containing protein</fullName>
    </recommendedName>
</protein>
<comment type="caution">
    <text evidence="1">The sequence shown here is derived from an EMBL/GenBank/DDBJ whole genome shotgun (WGS) entry which is preliminary data.</text>
</comment>
<dbReference type="GeneID" id="19202341"/>
<dbReference type="RefSeq" id="XP_007775069.1">
    <property type="nucleotide sequence ID" value="XM_007776879.1"/>
</dbReference>